<dbReference type="Proteomes" id="UP000692954">
    <property type="component" value="Unassembled WGS sequence"/>
</dbReference>
<comment type="caution">
    <text evidence="2">The sequence shown here is derived from an EMBL/GenBank/DDBJ whole genome shotgun (WGS) entry which is preliminary data.</text>
</comment>
<keyword evidence="3" id="KW-1185">Reference proteome</keyword>
<sequence>MDSKLIEEFDYLDKDQKTQMLINLKSYISQLQSQIQELERSAIDIIIEKDEKILQLENIINQYTPLKQYNKDDEIIQLKTHITELYSKIDSDQTQHFEELQEMDRKWNSYLLDQIHLSSQDGQQQKIEMLESLLNLEKKNQKYEQELKIKENQTMIDKNTINSFINKIQQLQDESQDLNQQLNKLQREKDLQRDHLQSDKNALEIKINKLNIIQNQKEKQIQSLKVQNAKFIQINKELTNQINDLREQIEKQTEIKDKRHSENCFLQQTANTIEQIQREEINITAFEILEESQVDDDKDQMANLRQILDEKSEQLIQYEECIRQSTKQIKEQRAQLQLLQCQLKQIRQSQFNQKNLKEYIQVLESDFLVSKQLLAEKADRYQEQVIFLTQENYNLKQKIKCFQNRYHKKVNRYID</sequence>
<accession>A0A8S1MRY3</accession>
<evidence type="ECO:0000313" key="3">
    <source>
        <dbReference type="Proteomes" id="UP000692954"/>
    </source>
</evidence>
<evidence type="ECO:0000256" key="1">
    <source>
        <dbReference type="SAM" id="Coils"/>
    </source>
</evidence>
<protein>
    <submittedName>
        <fullName evidence="2">Uncharacterized protein</fullName>
    </submittedName>
</protein>
<name>A0A8S1MRY3_9CILI</name>
<evidence type="ECO:0000313" key="2">
    <source>
        <dbReference type="EMBL" id="CAD8079823.1"/>
    </source>
</evidence>
<feature type="coiled-coil region" evidence="1">
    <location>
        <begin position="126"/>
        <end position="255"/>
    </location>
</feature>
<keyword evidence="1" id="KW-0175">Coiled coil</keyword>
<gene>
    <name evidence="2" type="ORF">PSON_ATCC_30995.1.T0390307</name>
</gene>
<dbReference type="OrthoDB" id="303472at2759"/>
<dbReference type="AlphaFoldDB" id="A0A8S1MRY3"/>
<proteinExistence type="predicted"/>
<dbReference type="EMBL" id="CAJJDN010000039">
    <property type="protein sequence ID" value="CAD8079823.1"/>
    <property type="molecule type" value="Genomic_DNA"/>
</dbReference>
<feature type="coiled-coil region" evidence="1">
    <location>
        <begin position="294"/>
        <end position="398"/>
    </location>
</feature>
<organism evidence="2 3">
    <name type="scientific">Paramecium sonneborni</name>
    <dbReference type="NCBI Taxonomy" id="65129"/>
    <lineage>
        <taxon>Eukaryota</taxon>
        <taxon>Sar</taxon>
        <taxon>Alveolata</taxon>
        <taxon>Ciliophora</taxon>
        <taxon>Intramacronucleata</taxon>
        <taxon>Oligohymenophorea</taxon>
        <taxon>Peniculida</taxon>
        <taxon>Parameciidae</taxon>
        <taxon>Paramecium</taxon>
    </lineage>
</organism>
<feature type="coiled-coil region" evidence="1">
    <location>
        <begin position="21"/>
        <end position="48"/>
    </location>
</feature>
<reference evidence="2" key="1">
    <citation type="submission" date="2021-01" db="EMBL/GenBank/DDBJ databases">
        <authorList>
            <consortium name="Genoscope - CEA"/>
            <person name="William W."/>
        </authorList>
    </citation>
    <scope>NUCLEOTIDE SEQUENCE</scope>
</reference>